<evidence type="ECO:0000259" key="6">
    <source>
        <dbReference type="Pfam" id="PF08281"/>
    </source>
</evidence>
<keyword evidence="3" id="KW-0731">Sigma factor</keyword>
<dbReference type="Gene3D" id="1.10.10.10">
    <property type="entry name" value="Winged helix-like DNA-binding domain superfamily/Winged helix DNA-binding domain"/>
    <property type="match status" value="1"/>
</dbReference>
<reference evidence="7" key="1">
    <citation type="journal article" date="2015" name="Nature">
        <title>Complex archaea that bridge the gap between prokaryotes and eukaryotes.</title>
        <authorList>
            <person name="Spang A."/>
            <person name="Saw J.H."/>
            <person name="Jorgensen S.L."/>
            <person name="Zaremba-Niedzwiedzka K."/>
            <person name="Martijn J."/>
            <person name="Lind A.E."/>
            <person name="van Eijk R."/>
            <person name="Schleper C."/>
            <person name="Guy L."/>
            <person name="Ettema T.J."/>
        </authorList>
    </citation>
    <scope>NUCLEOTIDE SEQUENCE</scope>
</reference>
<dbReference type="Gene3D" id="1.10.1740.10">
    <property type="match status" value="1"/>
</dbReference>
<feature type="domain" description="RNA polymerase sigma-70 region 2" evidence="5">
    <location>
        <begin position="18"/>
        <end position="78"/>
    </location>
</feature>
<gene>
    <name evidence="7" type="ORF">LCGC14_1970950</name>
</gene>
<dbReference type="InterPro" id="IPR013325">
    <property type="entry name" value="RNA_pol_sigma_r2"/>
</dbReference>
<evidence type="ECO:0000256" key="1">
    <source>
        <dbReference type="ARBA" id="ARBA00010641"/>
    </source>
</evidence>
<evidence type="ECO:0008006" key="8">
    <source>
        <dbReference type="Google" id="ProtNLM"/>
    </source>
</evidence>
<keyword evidence="2" id="KW-0805">Transcription regulation</keyword>
<organism evidence="7">
    <name type="scientific">marine sediment metagenome</name>
    <dbReference type="NCBI Taxonomy" id="412755"/>
    <lineage>
        <taxon>unclassified sequences</taxon>
        <taxon>metagenomes</taxon>
        <taxon>ecological metagenomes</taxon>
    </lineage>
</organism>
<dbReference type="AlphaFoldDB" id="A0A0F9HQ56"/>
<protein>
    <recommendedName>
        <fullName evidence="8">HTH luxR-type domain-containing protein</fullName>
    </recommendedName>
</protein>
<comment type="caution">
    <text evidence="7">The sequence shown here is derived from an EMBL/GenBank/DDBJ whole genome shotgun (WGS) entry which is preliminary data.</text>
</comment>
<dbReference type="InterPro" id="IPR013249">
    <property type="entry name" value="RNA_pol_sigma70_r4_t2"/>
</dbReference>
<dbReference type="InterPro" id="IPR039425">
    <property type="entry name" value="RNA_pol_sigma-70-like"/>
</dbReference>
<evidence type="ECO:0000256" key="4">
    <source>
        <dbReference type="ARBA" id="ARBA00023163"/>
    </source>
</evidence>
<dbReference type="EMBL" id="LAZR01021874">
    <property type="protein sequence ID" value="KKL83815.1"/>
    <property type="molecule type" value="Genomic_DNA"/>
</dbReference>
<dbReference type="SUPFAM" id="SSF88946">
    <property type="entry name" value="Sigma2 domain of RNA polymerase sigma factors"/>
    <property type="match status" value="1"/>
</dbReference>
<dbReference type="PANTHER" id="PTHR43133:SF25">
    <property type="entry name" value="RNA POLYMERASE SIGMA FACTOR RFAY-RELATED"/>
    <property type="match status" value="1"/>
</dbReference>
<dbReference type="CDD" id="cd06171">
    <property type="entry name" value="Sigma70_r4"/>
    <property type="match status" value="1"/>
</dbReference>
<evidence type="ECO:0000256" key="2">
    <source>
        <dbReference type="ARBA" id="ARBA00023015"/>
    </source>
</evidence>
<evidence type="ECO:0000313" key="7">
    <source>
        <dbReference type="EMBL" id="KKL83815.1"/>
    </source>
</evidence>
<dbReference type="GO" id="GO:0006352">
    <property type="term" value="P:DNA-templated transcription initiation"/>
    <property type="evidence" value="ECO:0007669"/>
    <property type="project" value="InterPro"/>
</dbReference>
<dbReference type="Pfam" id="PF08281">
    <property type="entry name" value="Sigma70_r4_2"/>
    <property type="match status" value="1"/>
</dbReference>
<dbReference type="PANTHER" id="PTHR43133">
    <property type="entry name" value="RNA POLYMERASE ECF-TYPE SIGMA FACTO"/>
    <property type="match status" value="1"/>
</dbReference>
<evidence type="ECO:0000256" key="3">
    <source>
        <dbReference type="ARBA" id="ARBA00023082"/>
    </source>
</evidence>
<dbReference type="GO" id="GO:0016987">
    <property type="term" value="F:sigma factor activity"/>
    <property type="evidence" value="ECO:0007669"/>
    <property type="project" value="UniProtKB-KW"/>
</dbReference>
<proteinExistence type="inferred from homology"/>
<dbReference type="InterPro" id="IPR013324">
    <property type="entry name" value="RNA_pol_sigma_r3/r4-like"/>
</dbReference>
<dbReference type="Pfam" id="PF04542">
    <property type="entry name" value="Sigma70_r2"/>
    <property type="match status" value="1"/>
</dbReference>
<dbReference type="GO" id="GO:0003677">
    <property type="term" value="F:DNA binding"/>
    <property type="evidence" value="ECO:0007669"/>
    <property type="project" value="InterPro"/>
</dbReference>
<keyword evidence="4" id="KW-0804">Transcription</keyword>
<dbReference type="InterPro" id="IPR014284">
    <property type="entry name" value="RNA_pol_sigma-70_dom"/>
</dbReference>
<accession>A0A0F9HQ56</accession>
<name>A0A0F9HQ56_9ZZZZ</name>
<dbReference type="NCBIfam" id="TIGR02937">
    <property type="entry name" value="sigma70-ECF"/>
    <property type="match status" value="1"/>
</dbReference>
<evidence type="ECO:0000259" key="5">
    <source>
        <dbReference type="Pfam" id="PF04542"/>
    </source>
</evidence>
<dbReference type="SUPFAM" id="SSF88659">
    <property type="entry name" value="Sigma3 and sigma4 domains of RNA polymerase sigma factors"/>
    <property type="match status" value="1"/>
</dbReference>
<dbReference type="InterPro" id="IPR007627">
    <property type="entry name" value="RNA_pol_sigma70_r2"/>
</dbReference>
<dbReference type="InterPro" id="IPR036388">
    <property type="entry name" value="WH-like_DNA-bd_sf"/>
</dbReference>
<comment type="similarity">
    <text evidence="1">Belongs to the sigma-70 factor family. ECF subfamily.</text>
</comment>
<feature type="domain" description="RNA polymerase sigma factor 70 region 4 type 2" evidence="6">
    <location>
        <begin position="122"/>
        <end position="171"/>
    </location>
</feature>
<sequence length="192" mass="22181">MKNQTDIFMQYIQPHWKVLHIVARKYAVSEADGSDLVQETLLKAWKSFSSTEEKEYRRAWLFVIMRNVALDWQKMNKRRIKLSLVPHSELTEIAASDLNEPLCQMPVMDEERFLQFVDDHIVAALDAIDPAFREVIILSAAGGLKYSEIAQVLDCPIGTVMSRMARARIRLRKYLADFASKPKKRAGKVERK</sequence>